<evidence type="ECO:0000259" key="1">
    <source>
        <dbReference type="Pfam" id="PF13612"/>
    </source>
</evidence>
<evidence type="ECO:0000313" key="3">
    <source>
        <dbReference type="Proteomes" id="UP000219020"/>
    </source>
</evidence>
<feature type="domain" description="Transposase DDE" evidence="1">
    <location>
        <begin position="17"/>
        <end position="55"/>
    </location>
</feature>
<reference evidence="3" key="1">
    <citation type="submission" date="2017-04" db="EMBL/GenBank/DDBJ databases">
        <title>Genome evolution of the luminous symbionts of deep sea anglerfish.</title>
        <authorList>
            <person name="Hendry T.A."/>
        </authorList>
    </citation>
    <scope>NUCLEOTIDE SEQUENCE [LARGE SCALE GENOMIC DNA]</scope>
</reference>
<accession>A0A2A5T7H0</accession>
<protein>
    <submittedName>
        <fullName evidence="2">Mobile element protein</fullName>
    </submittedName>
</protein>
<dbReference type="Proteomes" id="UP000219020">
    <property type="component" value="Unassembled WGS sequence"/>
</dbReference>
<dbReference type="EMBL" id="NBYY01000006">
    <property type="protein sequence ID" value="PCS24076.1"/>
    <property type="molecule type" value="Genomic_DNA"/>
</dbReference>
<comment type="caution">
    <text evidence="2">The sequence shown here is derived from an EMBL/GenBank/DDBJ whole genome shotgun (WGS) entry which is preliminary data.</text>
</comment>
<name>A0A2A5T7H0_9GAMM</name>
<sequence>MQSDLVSLCSYLTHRQAKPTGIAFIDSSKLQVCHNLRIFIHQVLKGATKREKGTM</sequence>
<dbReference type="InterPro" id="IPR025668">
    <property type="entry name" value="Tnp_DDE_dom"/>
</dbReference>
<evidence type="ECO:0000313" key="2">
    <source>
        <dbReference type="EMBL" id="PCS24076.1"/>
    </source>
</evidence>
<proteinExistence type="predicted"/>
<organism evidence="2 3">
    <name type="scientific">Candidatus Enterovibrio escicola</name>
    <dbReference type="NCBI Taxonomy" id="1927127"/>
    <lineage>
        <taxon>Bacteria</taxon>
        <taxon>Pseudomonadati</taxon>
        <taxon>Pseudomonadota</taxon>
        <taxon>Gammaproteobacteria</taxon>
        <taxon>Vibrionales</taxon>
        <taxon>Vibrionaceae</taxon>
        <taxon>Enterovibrio</taxon>
    </lineage>
</organism>
<dbReference type="AlphaFoldDB" id="A0A2A5T7H0"/>
<dbReference type="Pfam" id="PF13612">
    <property type="entry name" value="DDE_Tnp_1_3"/>
    <property type="match status" value="1"/>
</dbReference>
<gene>
    <name evidence="2" type="ORF">BTN49_0269</name>
</gene>
<keyword evidence="3" id="KW-1185">Reference proteome</keyword>